<dbReference type="InterPro" id="IPR042307">
    <property type="entry name" value="Reeler_sf"/>
</dbReference>
<evidence type="ECO:0000313" key="11">
    <source>
        <dbReference type="RefSeq" id="XP_028127729.1"/>
    </source>
</evidence>
<evidence type="ECO:0000313" key="9">
    <source>
        <dbReference type="Proteomes" id="UP001652700"/>
    </source>
</evidence>
<feature type="chain" id="PRO_5044650886" evidence="6">
    <location>
        <begin position="17"/>
        <end position="155"/>
    </location>
</feature>
<accession>A0A6P7EX65</accession>
<evidence type="ECO:0000313" key="10">
    <source>
        <dbReference type="RefSeq" id="XP_028127728.1"/>
    </source>
</evidence>
<evidence type="ECO:0000256" key="3">
    <source>
        <dbReference type="ARBA" id="ARBA00022588"/>
    </source>
</evidence>
<evidence type="ECO:0000256" key="4">
    <source>
        <dbReference type="ARBA" id="ARBA00022859"/>
    </source>
</evidence>
<evidence type="ECO:0000313" key="8">
    <source>
        <dbReference type="EnsemblMetazoa" id="XP_028127728.1"/>
    </source>
</evidence>
<evidence type="ECO:0000256" key="6">
    <source>
        <dbReference type="SAM" id="SignalP"/>
    </source>
</evidence>
<dbReference type="InterPro" id="IPR051237">
    <property type="entry name" value="Ferric-chelate_Red/DefProt"/>
</dbReference>
<dbReference type="RefSeq" id="XP_028127729.1">
    <property type="nucleotide sequence ID" value="XM_028271928.1"/>
</dbReference>
<feature type="signal peptide" evidence="6">
    <location>
        <begin position="1"/>
        <end position="16"/>
    </location>
</feature>
<sequence>MFKLLVLLSVVYYTHAYSTGAPVEVCDDMTPKHPYNPQASEIPYKFGLSKNEVKGGEQVEIAITGTFKGLLLEVREGDKAVGEWVVAANDPDFQTIDCHGNKHSAITHKNASDKSNVKLVWKAPSKVGKYVLYATVAETGERFWARKPTEVINVF</sequence>
<dbReference type="GO" id="GO:0042832">
    <property type="term" value="P:defense response to protozoan"/>
    <property type="evidence" value="ECO:0007669"/>
    <property type="project" value="UniProtKB-ARBA"/>
</dbReference>
<evidence type="ECO:0000259" key="7">
    <source>
        <dbReference type="PROSITE" id="PS51019"/>
    </source>
</evidence>
<reference evidence="8" key="2">
    <citation type="submission" date="2025-05" db="UniProtKB">
        <authorList>
            <consortium name="EnsemblMetazoa"/>
        </authorList>
    </citation>
    <scope>IDENTIFICATION</scope>
</reference>
<keyword evidence="6" id="KW-0732">Signal</keyword>
<dbReference type="Proteomes" id="UP001652700">
    <property type="component" value="Unplaced"/>
</dbReference>
<dbReference type="FunFam" id="2.60.40.4060:FF:000003">
    <property type="entry name" value="Ferric chelate reductase 1"/>
    <property type="match status" value="1"/>
</dbReference>
<dbReference type="InterPro" id="IPR002861">
    <property type="entry name" value="Reeler_dom"/>
</dbReference>
<dbReference type="GO" id="GO:0042742">
    <property type="term" value="P:defense response to bacterium"/>
    <property type="evidence" value="ECO:0007669"/>
    <property type="project" value="UniProtKB-KW"/>
</dbReference>
<dbReference type="EnsemblMetazoa" id="XM_028271927.1">
    <property type="protein sequence ID" value="XP_028127728.1"/>
    <property type="gene ID" value="LOC114324176"/>
</dbReference>
<feature type="domain" description="Reelin" evidence="7">
    <location>
        <begin position="3"/>
        <end position="155"/>
    </location>
</feature>
<dbReference type="GO" id="GO:0045087">
    <property type="term" value="P:innate immune response"/>
    <property type="evidence" value="ECO:0007669"/>
    <property type="project" value="UniProtKB-KW"/>
</dbReference>
<keyword evidence="3" id="KW-0399">Innate immunity</keyword>
<reference evidence="10 11" key="1">
    <citation type="submission" date="2025-04" db="UniProtKB">
        <authorList>
            <consortium name="RefSeq"/>
        </authorList>
    </citation>
    <scope>IDENTIFICATION</scope>
    <source>
        <tissue evidence="10 11">Whole insect</tissue>
    </source>
</reference>
<keyword evidence="4" id="KW-0391">Immunity</keyword>
<dbReference type="EnsemblMetazoa" id="XM_028271928.2">
    <property type="protein sequence ID" value="XP_028127729.1"/>
    <property type="gene ID" value="LOC114324176"/>
</dbReference>
<evidence type="ECO:0000256" key="5">
    <source>
        <dbReference type="ARBA" id="ARBA00023022"/>
    </source>
</evidence>
<dbReference type="GO" id="GO:0016020">
    <property type="term" value="C:membrane"/>
    <property type="evidence" value="ECO:0007669"/>
    <property type="project" value="TreeGrafter"/>
</dbReference>
<keyword evidence="9" id="KW-1185">Reference proteome</keyword>
<dbReference type="GeneID" id="114324176"/>
<dbReference type="PANTHER" id="PTHR45828:SF33">
    <property type="entry name" value="DOMON DOMAIN-CONTAINING PROTEIN"/>
    <property type="match status" value="1"/>
</dbReference>
<dbReference type="PANTHER" id="PTHR45828">
    <property type="entry name" value="CYTOCHROME B561/FERRIC REDUCTASE TRANSMEMBRANE"/>
    <property type="match status" value="1"/>
</dbReference>
<dbReference type="Pfam" id="PF02014">
    <property type="entry name" value="Reeler"/>
    <property type="match status" value="1"/>
</dbReference>
<protein>
    <submittedName>
        <fullName evidence="10 11">Defense protein 1</fullName>
    </submittedName>
</protein>
<evidence type="ECO:0000256" key="2">
    <source>
        <dbReference type="ARBA" id="ARBA00022529"/>
    </source>
</evidence>
<dbReference type="RefSeq" id="XP_028127728.1">
    <property type="nucleotide sequence ID" value="XM_028271927.1"/>
</dbReference>
<dbReference type="OrthoDB" id="6418377at2759"/>
<dbReference type="KEGG" id="dvv:114324176"/>
<gene>
    <name evidence="10 11" type="primary">LOC114324176</name>
</gene>
<proteinExistence type="inferred from homology"/>
<dbReference type="AlphaFoldDB" id="A0A6P7EX65"/>
<evidence type="ECO:0000256" key="1">
    <source>
        <dbReference type="ARBA" id="ARBA00008501"/>
    </source>
</evidence>
<name>A0A6P7EX65_DIAVI</name>
<dbReference type="Gene3D" id="2.60.40.4060">
    <property type="entry name" value="Reeler domain"/>
    <property type="match status" value="1"/>
</dbReference>
<dbReference type="PROSITE" id="PS51019">
    <property type="entry name" value="REELIN"/>
    <property type="match status" value="1"/>
</dbReference>
<keyword evidence="5" id="KW-0044">Antibiotic</keyword>
<dbReference type="CDD" id="cd08544">
    <property type="entry name" value="Reeler"/>
    <property type="match status" value="1"/>
</dbReference>
<keyword evidence="2" id="KW-0929">Antimicrobial</keyword>
<organism evidence="11">
    <name type="scientific">Diabrotica virgifera virgifera</name>
    <name type="common">western corn rootworm</name>
    <dbReference type="NCBI Taxonomy" id="50390"/>
    <lineage>
        <taxon>Eukaryota</taxon>
        <taxon>Metazoa</taxon>
        <taxon>Ecdysozoa</taxon>
        <taxon>Arthropoda</taxon>
        <taxon>Hexapoda</taxon>
        <taxon>Insecta</taxon>
        <taxon>Pterygota</taxon>
        <taxon>Neoptera</taxon>
        <taxon>Endopterygota</taxon>
        <taxon>Coleoptera</taxon>
        <taxon>Polyphaga</taxon>
        <taxon>Cucujiformia</taxon>
        <taxon>Chrysomeloidea</taxon>
        <taxon>Chrysomelidae</taxon>
        <taxon>Galerucinae</taxon>
        <taxon>Diabroticina</taxon>
        <taxon>Diabroticites</taxon>
        <taxon>Diabrotica</taxon>
    </lineage>
</organism>
<comment type="similarity">
    <text evidence="1">Belongs to the insect defense protein family.</text>
</comment>